<dbReference type="RefSeq" id="WP_346109983.1">
    <property type="nucleotide sequence ID" value="NZ_BAAAMU010000052.1"/>
</dbReference>
<dbReference type="InterPro" id="IPR036322">
    <property type="entry name" value="WD40_repeat_dom_sf"/>
</dbReference>
<feature type="repeat" description="WD" evidence="3">
    <location>
        <begin position="1213"/>
        <end position="1246"/>
    </location>
</feature>
<dbReference type="InterPro" id="IPR015943">
    <property type="entry name" value="WD40/YVTN_repeat-like_dom_sf"/>
</dbReference>
<sequence>MSPSAHAVPDRPDPGRIATRQEFGRELSSLRERAGLTVRQVAAKAGAYGAHSTLGDWFAGRGLPSTSSRDLLVRVLEACGVADPAQTDAWLAAWRRVRRAPGRRVAGPEPYRGLAAYQPEDAGWFFGRRALTDRLVEQVAGMRAAGGGVRLVVGPSGSGKSSLLRAGVVAALRDGALPGSARWPVVVIVPGARPVTELAVRLAALAGVPADEVAAAIREDPGAAARYAAAAVREDPEATARSAEGAGGGALVLVVDQFEEVFTACGDEAERRCFIAAVRAAATPPGGALVLLGLRADFYAAALRHPELVALLPVGQLAVGPMEEPELREAIVEPARRAGVEIEDGLVELLLRQVAPAVGGGAHQAAGGGAHQTGGGTHQAGAHDVGVLPLLSHALYTTWHQGQGRSMTVAAYRAVGGIEGAVAAGADAVHNGLSGRRRELARRLFLHLVHVAPDTGDTRRRATVAELLDGCDGEEAAEMEEVLDRFVARRLITADADTVEISHEALLRAWPLLRSWVDADRAGLVLARRLAADAAVWVRLRRDPDALYRGGRLVAAQEWVAGYDGRLPADAREFLEASVRQSRRRTRRLHQVVATLATLLVLALVASVLAKPAQRAAAEAERTATYQRDQALSRKTATDAGALRATDPGLAAQLALAAYRLLPTAEARGGLLSAVAGMPATLLTGHENAVYGATFQAGGRLLATASTDRTIRLWDVRRPHRPEALPVLRGHAGAVLAVRFAPGGHLLATAGDDRTARLWDAADPRAPRPLAVLTGHTQGVRHVSFSPSGHTLATAGHDGVPRLWDVSDPSRPHLAAELPVEAGTMTTAVFAPSADVLATAGPGNTALLWDVADPRGPRRLADLDGHTAAILAARFSPDGRTLATSGFDNTIRLWDVARPRAPKPIGTLTGHTNGVAALAFSPDGRRLASGGYDMTVRLWDLQRPASLPLTLTGHADTVLAAEFQPGGDTLATTSRDGNVRLWHLGAPLLGGHDGTVYTVAVSPDGRTLATGANRTARLWSLAPGQPPAPQAELTGHTDGIVRAVWRPDGKVLATAGLDFTVRLWQAGAGGRAGPLATIEAHTDNVYSAAFDPSGRTLVTVGADRALRTWDVSDPRRPRPLATVTGHADTVLAVAFSPDGRPLATGSADRTVRLWDVTDTRHPAVTTTLSGHRNDVNHVAFSPDGRRLASAGADGVVLLHDLAARPARVPPVPLPGHAGAVAAVTFQPGGRLLASAGIDGTVRLWDLALAGRPDAMVTLSGHTDRVYAAAFGPDGRTLATGGVDATVRLWDTDSGQAARQACALAHPVISPAEWARRLPGLPYRPPCP</sequence>
<comment type="caution">
    <text evidence="6">The sequence shown here is derived from an EMBL/GenBank/DDBJ whole genome shotgun (WGS) entry which is preliminary data.</text>
</comment>
<dbReference type="PROSITE" id="PS50082">
    <property type="entry name" value="WD_REPEATS_2"/>
    <property type="match status" value="13"/>
</dbReference>
<protein>
    <recommendedName>
        <fullName evidence="5">Novel STAND NTPase 1 domain-containing protein</fullName>
    </recommendedName>
</protein>
<evidence type="ECO:0000313" key="6">
    <source>
        <dbReference type="EMBL" id="GAA1655470.1"/>
    </source>
</evidence>
<evidence type="ECO:0000256" key="4">
    <source>
        <dbReference type="SAM" id="MobiDB-lite"/>
    </source>
</evidence>
<evidence type="ECO:0000256" key="3">
    <source>
        <dbReference type="PROSITE-ProRule" id="PRU00221"/>
    </source>
</evidence>
<dbReference type="InterPro" id="IPR001387">
    <property type="entry name" value="Cro/C1-type_HTH"/>
</dbReference>
<feature type="repeat" description="WD" evidence="3">
    <location>
        <begin position="1078"/>
        <end position="1119"/>
    </location>
</feature>
<dbReference type="CDD" id="cd00200">
    <property type="entry name" value="WD40"/>
    <property type="match status" value="2"/>
</dbReference>
<feature type="repeat" description="WD" evidence="3">
    <location>
        <begin position="683"/>
        <end position="724"/>
    </location>
</feature>
<dbReference type="InterPro" id="IPR027417">
    <property type="entry name" value="P-loop_NTPase"/>
</dbReference>
<feature type="domain" description="Novel STAND NTPase 1" evidence="5">
    <location>
        <begin position="110"/>
        <end position="544"/>
    </location>
</feature>
<evidence type="ECO:0000313" key="7">
    <source>
        <dbReference type="Proteomes" id="UP001500064"/>
    </source>
</evidence>
<dbReference type="Pfam" id="PF00400">
    <property type="entry name" value="WD40"/>
    <property type="match status" value="13"/>
</dbReference>
<dbReference type="InterPro" id="IPR020472">
    <property type="entry name" value="WD40_PAC1"/>
</dbReference>
<feature type="region of interest" description="Disordered" evidence="4">
    <location>
        <begin position="362"/>
        <end position="381"/>
    </location>
</feature>
<proteinExistence type="predicted"/>
<reference evidence="7" key="1">
    <citation type="journal article" date="2019" name="Int. J. Syst. Evol. Microbiol.">
        <title>The Global Catalogue of Microorganisms (GCM) 10K type strain sequencing project: providing services to taxonomists for standard genome sequencing and annotation.</title>
        <authorList>
            <consortium name="The Broad Institute Genomics Platform"/>
            <consortium name="The Broad Institute Genome Sequencing Center for Infectious Disease"/>
            <person name="Wu L."/>
            <person name="Ma J."/>
        </authorList>
    </citation>
    <scope>NUCLEOTIDE SEQUENCE [LARGE SCALE GENOMIC DNA]</scope>
    <source>
        <strain evidence="7">JCM 13929</strain>
    </source>
</reference>
<dbReference type="InterPro" id="IPR049052">
    <property type="entry name" value="nSTAND1"/>
</dbReference>
<feature type="repeat" description="WD" evidence="3">
    <location>
        <begin position="1123"/>
        <end position="1164"/>
    </location>
</feature>
<dbReference type="SUPFAM" id="SSF50978">
    <property type="entry name" value="WD40 repeat-like"/>
    <property type="match status" value="2"/>
</dbReference>
<evidence type="ECO:0000256" key="1">
    <source>
        <dbReference type="ARBA" id="ARBA00022574"/>
    </source>
</evidence>
<dbReference type="Pfam" id="PF20703">
    <property type="entry name" value="nSTAND1"/>
    <property type="match status" value="1"/>
</dbReference>
<dbReference type="EMBL" id="BAAAMU010000052">
    <property type="protein sequence ID" value="GAA1655470.1"/>
    <property type="molecule type" value="Genomic_DNA"/>
</dbReference>
<dbReference type="SMART" id="SM00320">
    <property type="entry name" value="WD40"/>
    <property type="match status" value="14"/>
</dbReference>
<feature type="repeat" description="WD" evidence="3">
    <location>
        <begin position="951"/>
        <end position="984"/>
    </location>
</feature>
<dbReference type="PANTHER" id="PTHR19879">
    <property type="entry name" value="TRANSCRIPTION INITIATION FACTOR TFIID"/>
    <property type="match status" value="1"/>
</dbReference>
<feature type="repeat" description="WD" evidence="3">
    <location>
        <begin position="863"/>
        <end position="896"/>
    </location>
</feature>
<accession>A0ABP4RN97</accession>
<feature type="repeat" description="WD" evidence="3">
    <location>
        <begin position="908"/>
        <end position="949"/>
    </location>
</feature>
<dbReference type="InterPro" id="IPR019775">
    <property type="entry name" value="WD40_repeat_CS"/>
</dbReference>
<name>A0ABP4RN97_9ACTN</name>
<dbReference type="PROSITE" id="PS00678">
    <property type="entry name" value="WD_REPEATS_1"/>
    <property type="match status" value="7"/>
</dbReference>
<dbReference type="Gene3D" id="1.10.260.40">
    <property type="entry name" value="lambda repressor-like DNA-binding domains"/>
    <property type="match status" value="1"/>
</dbReference>
<feature type="repeat" description="WD" evidence="3">
    <location>
        <begin position="1168"/>
        <end position="1201"/>
    </location>
</feature>
<keyword evidence="1 3" id="KW-0853">WD repeat</keyword>
<dbReference type="Pfam" id="PF13560">
    <property type="entry name" value="HTH_31"/>
    <property type="match status" value="1"/>
</dbReference>
<keyword evidence="7" id="KW-1185">Reference proteome</keyword>
<dbReference type="Gene3D" id="2.130.10.10">
    <property type="entry name" value="YVTN repeat-like/Quinoprotein amine dehydrogenase"/>
    <property type="match status" value="5"/>
</dbReference>
<dbReference type="InterPro" id="IPR001680">
    <property type="entry name" value="WD40_rpt"/>
</dbReference>
<feature type="compositionally biased region" description="Gly residues" evidence="4">
    <location>
        <begin position="362"/>
        <end position="378"/>
    </location>
</feature>
<dbReference type="Proteomes" id="UP001500064">
    <property type="component" value="Unassembled WGS sequence"/>
</dbReference>
<feature type="repeat" description="WD" evidence="3">
    <location>
        <begin position="728"/>
        <end position="760"/>
    </location>
</feature>
<dbReference type="SUPFAM" id="SSF52540">
    <property type="entry name" value="P-loop containing nucleoside triphosphate hydrolases"/>
    <property type="match status" value="1"/>
</dbReference>
<dbReference type="PROSITE" id="PS50294">
    <property type="entry name" value="WD_REPEATS_REGION"/>
    <property type="match status" value="12"/>
</dbReference>
<gene>
    <name evidence="6" type="ORF">GCM10009733_061170</name>
</gene>
<evidence type="ECO:0000256" key="2">
    <source>
        <dbReference type="ARBA" id="ARBA00022737"/>
    </source>
</evidence>
<keyword evidence="2" id="KW-0677">Repeat</keyword>
<feature type="repeat" description="WD" evidence="3">
    <location>
        <begin position="1033"/>
        <end position="1065"/>
    </location>
</feature>
<dbReference type="PANTHER" id="PTHR19879:SF9">
    <property type="entry name" value="TRANSCRIPTION INITIATION FACTOR TFIID SUBUNIT 5"/>
    <property type="match status" value="1"/>
</dbReference>
<dbReference type="CDD" id="cd00093">
    <property type="entry name" value="HTH_XRE"/>
    <property type="match status" value="1"/>
</dbReference>
<dbReference type="InterPro" id="IPR010982">
    <property type="entry name" value="Lambda_DNA-bd_dom_sf"/>
</dbReference>
<feature type="repeat" description="WD" evidence="3">
    <location>
        <begin position="989"/>
        <end position="1021"/>
    </location>
</feature>
<feature type="repeat" description="WD" evidence="3">
    <location>
        <begin position="773"/>
        <end position="814"/>
    </location>
</feature>
<organism evidence="6 7">
    <name type="scientific">Nonomuraea maheshkhaliensis</name>
    <dbReference type="NCBI Taxonomy" id="419590"/>
    <lineage>
        <taxon>Bacteria</taxon>
        <taxon>Bacillati</taxon>
        <taxon>Actinomycetota</taxon>
        <taxon>Actinomycetes</taxon>
        <taxon>Streptosporangiales</taxon>
        <taxon>Streptosporangiaceae</taxon>
        <taxon>Nonomuraea</taxon>
    </lineage>
</organism>
<dbReference type="PRINTS" id="PR00320">
    <property type="entry name" value="GPROTEINBRPT"/>
</dbReference>
<feature type="repeat" description="WD" evidence="3">
    <location>
        <begin position="1258"/>
        <end position="1299"/>
    </location>
</feature>
<evidence type="ECO:0000259" key="5">
    <source>
        <dbReference type="Pfam" id="PF20703"/>
    </source>
</evidence>